<dbReference type="AlphaFoldDB" id="A0A4Q7KW89"/>
<dbReference type="InterPro" id="IPR029058">
    <property type="entry name" value="AB_hydrolase_fold"/>
</dbReference>
<evidence type="ECO:0000313" key="5">
    <source>
        <dbReference type="Proteomes" id="UP000294257"/>
    </source>
</evidence>
<sequence length="365" mass="38833">MSTLISKVPPSAQRATLRTLFALPKIARRRIAGRPVRIDGLELDLDAQLLLKMQKLTDRDLASGTPEEARAALEESRSLLPGDPIEPVAVRDLQVPGGAGPRDARLYTPDGLAEGSGLLVYFHGGGWVIGSLDTHDNLCRLLAVEAGVRVLSVDYRLAPEHPFPAAPADALAAFRYATTNSDELGVDASRIAVGGDSAGGNLAAVTSYQAARGGGPLPAFQLLIYPAVDGTVRRRSRELFGDGFFLTDADMTWFLDQYAAAPGDVSDPRLSPLLGDLSGMPPAYLATAGFDPLRDEGEAFAKKLAEAGVPVVARRFDSLIHGYANLFPVIPAGRAAVLDAASALRTGLQLRPRTTTHYDLFRPTT</sequence>
<dbReference type="Proteomes" id="UP000294257">
    <property type="component" value="Unassembled WGS sequence"/>
</dbReference>
<evidence type="ECO:0000313" key="4">
    <source>
        <dbReference type="EMBL" id="RZS41328.1"/>
    </source>
</evidence>
<dbReference type="RefSeq" id="WP_130344253.1">
    <property type="nucleotide sequence ID" value="NZ_SGWQ01000003.1"/>
</dbReference>
<evidence type="ECO:0000259" key="3">
    <source>
        <dbReference type="Pfam" id="PF07859"/>
    </source>
</evidence>
<comment type="similarity">
    <text evidence="1">Belongs to the 'GDXG' lipolytic enzyme family.</text>
</comment>
<feature type="domain" description="Alpha/beta hydrolase fold-3" evidence="3">
    <location>
        <begin position="119"/>
        <end position="324"/>
    </location>
</feature>
<dbReference type="OrthoDB" id="3206739at2"/>
<keyword evidence="5" id="KW-1185">Reference proteome</keyword>
<protein>
    <submittedName>
        <fullName evidence="4">Acetyl esterase</fullName>
    </submittedName>
</protein>
<dbReference type="Pfam" id="PF07859">
    <property type="entry name" value="Abhydrolase_3"/>
    <property type="match status" value="1"/>
</dbReference>
<dbReference type="InterPro" id="IPR013094">
    <property type="entry name" value="AB_hydrolase_3"/>
</dbReference>
<dbReference type="EMBL" id="SGWQ01000003">
    <property type="protein sequence ID" value="RZS41328.1"/>
    <property type="molecule type" value="Genomic_DNA"/>
</dbReference>
<accession>A0A4Q7KW89</accession>
<keyword evidence="2" id="KW-0378">Hydrolase</keyword>
<reference evidence="4 5" key="1">
    <citation type="submission" date="2019-02" db="EMBL/GenBank/DDBJ databases">
        <title>Genomic Encyclopedia of Type Strains, Phase IV (KMG-IV): sequencing the most valuable type-strain genomes for metagenomic binning, comparative biology and taxonomic classification.</title>
        <authorList>
            <person name="Goeker M."/>
        </authorList>
    </citation>
    <scope>NUCLEOTIDE SEQUENCE [LARGE SCALE GENOMIC DNA]</scope>
    <source>
        <strain evidence="4 5">DSM 101727</strain>
    </source>
</reference>
<dbReference type="InterPro" id="IPR050300">
    <property type="entry name" value="GDXG_lipolytic_enzyme"/>
</dbReference>
<name>A0A4Q7KW89_9PSEU</name>
<proteinExistence type="inferred from homology"/>
<dbReference type="PANTHER" id="PTHR48081">
    <property type="entry name" value="AB HYDROLASE SUPERFAMILY PROTEIN C4A8.06C"/>
    <property type="match status" value="1"/>
</dbReference>
<dbReference type="PROSITE" id="PS01173">
    <property type="entry name" value="LIPASE_GDXG_HIS"/>
    <property type="match status" value="1"/>
</dbReference>
<dbReference type="PANTHER" id="PTHR48081:SF8">
    <property type="entry name" value="ALPHA_BETA HYDROLASE FOLD-3 DOMAIN-CONTAINING PROTEIN-RELATED"/>
    <property type="match status" value="1"/>
</dbReference>
<dbReference type="GO" id="GO:0016787">
    <property type="term" value="F:hydrolase activity"/>
    <property type="evidence" value="ECO:0007669"/>
    <property type="project" value="UniProtKB-KW"/>
</dbReference>
<dbReference type="SUPFAM" id="SSF53474">
    <property type="entry name" value="alpha/beta-Hydrolases"/>
    <property type="match status" value="1"/>
</dbReference>
<dbReference type="Gene3D" id="3.40.50.1820">
    <property type="entry name" value="alpha/beta hydrolase"/>
    <property type="match status" value="1"/>
</dbReference>
<gene>
    <name evidence="4" type="ORF">EV193_103651</name>
</gene>
<dbReference type="FunFam" id="3.40.50.1820:FF:000089">
    <property type="entry name" value="Alpha/beta hydrolase"/>
    <property type="match status" value="1"/>
</dbReference>
<organism evidence="4 5">
    <name type="scientific">Herbihabitans rhizosphaerae</name>
    <dbReference type="NCBI Taxonomy" id="1872711"/>
    <lineage>
        <taxon>Bacteria</taxon>
        <taxon>Bacillati</taxon>
        <taxon>Actinomycetota</taxon>
        <taxon>Actinomycetes</taxon>
        <taxon>Pseudonocardiales</taxon>
        <taxon>Pseudonocardiaceae</taxon>
        <taxon>Herbihabitans</taxon>
    </lineage>
</organism>
<comment type="caution">
    <text evidence="4">The sequence shown here is derived from an EMBL/GenBank/DDBJ whole genome shotgun (WGS) entry which is preliminary data.</text>
</comment>
<evidence type="ECO:0000256" key="2">
    <source>
        <dbReference type="ARBA" id="ARBA00022801"/>
    </source>
</evidence>
<evidence type="ECO:0000256" key="1">
    <source>
        <dbReference type="ARBA" id="ARBA00010515"/>
    </source>
</evidence>
<dbReference type="InterPro" id="IPR002168">
    <property type="entry name" value="Lipase_GDXG_HIS_AS"/>
</dbReference>